<feature type="signal peptide" evidence="2">
    <location>
        <begin position="1"/>
        <end position="24"/>
    </location>
</feature>
<evidence type="ECO:0000313" key="3">
    <source>
        <dbReference type="EMBL" id="KIG17069.1"/>
    </source>
</evidence>
<feature type="compositionally biased region" description="Acidic residues" evidence="1">
    <location>
        <begin position="43"/>
        <end position="65"/>
    </location>
</feature>
<protein>
    <submittedName>
        <fullName evidence="3">Uncharacterized protein</fullName>
    </submittedName>
</protein>
<dbReference type="Gene3D" id="3.40.390.10">
    <property type="entry name" value="Collagenase (Catalytic Domain)"/>
    <property type="match status" value="1"/>
</dbReference>
<dbReference type="PROSITE" id="PS51257">
    <property type="entry name" value="PROKAR_LIPOPROTEIN"/>
    <property type="match status" value="1"/>
</dbReference>
<proteinExistence type="predicted"/>
<gene>
    <name evidence="3" type="ORF">DB30_03666</name>
</gene>
<feature type="region of interest" description="Disordered" evidence="1">
    <location>
        <begin position="24"/>
        <end position="67"/>
    </location>
</feature>
<organism evidence="3 4">
    <name type="scientific">Enhygromyxa salina</name>
    <dbReference type="NCBI Taxonomy" id="215803"/>
    <lineage>
        <taxon>Bacteria</taxon>
        <taxon>Pseudomonadati</taxon>
        <taxon>Myxococcota</taxon>
        <taxon>Polyangia</taxon>
        <taxon>Nannocystales</taxon>
        <taxon>Nannocystaceae</taxon>
        <taxon>Enhygromyxa</taxon>
    </lineage>
</organism>
<sequence length="554" mass="59214">MLAGARPAPLALLVSLGMALSACSDNGEDDQVSSTSLASSTDGEGDGDDETGDGDGDGDPVDPDDGSFAADIAIDTVEINQGVGVTIVQSGQLVAANGWSAPLIGGRPGLIRVLWSTNAEFTPRNILARLSLLHADGTTDQFSQTRMISGPPTQGFIDGSFAFEFDASELREGDSLVLGLFEADAGQAGTDTDIPRIPAAGEAALEVVGGNMEIKVVVLPANDPAVENASFELPAALREMMETDLFNLYPINTMSVEYHAPVQITDCYDGAAILAQVSNYRNSENAGPNVYYHAIFAESHEGNCWAGGMAWLVDDSMGADRVSYSINHWGASPNNFTHELGHSSGRPHSFDDGAYQPGSAGSPDCGRRFTWGYPVRPGQHPKAVEWDFPPMQTLDHWLIAPTEGLALGDYCYGHDDYDTWGPALNDVMSYAFPYWISAYTYRNLAQRIATLSSWDNAGAAANAQVLHGVFMADGEVRWYVMPGRVETGGDDLQRRARGRANGRAWTGPVAPKITGEGEVRGLILPLPEHVEGVIQIEFDGRALEVDLARDVELG</sequence>
<keyword evidence="2" id="KW-0732">Signal</keyword>
<dbReference type="Proteomes" id="UP000031599">
    <property type="component" value="Unassembled WGS sequence"/>
</dbReference>
<name>A0A0C1ZHI9_9BACT</name>
<comment type="caution">
    <text evidence="3">The sequence shown here is derived from an EMBL/GenBank/DDBJ whole genome shotgun (WGS) entry which is preliminary data.</text>
</comment>
<reference evidence="3 4" key="1">
    <citation type="submission" date="2014-12" db="EMBL/GenBank/DDBJ databases">
        <title>Genome assembly of Enhygromyxa salina DSM 15201.</title>
        <authorList>
            <person name="Sharma G."/>
            <person name="Subramanian S."/>
        </authorList>
    </citation>
    <scope>NUCLEOTIDE SEQUENCE [LARGE SCALE GENOMIC DNA]</scope>
    <source>
        <strain evidence="3 4">DSM 15201</strain>
    </source>
</reference>
<accession>A0A0C1ZHI9</accession>
<evidence type="ECO:0000256" key="2">
    <source>
        <dbReference type="SAM" id="SignalP"/>
    </source>
</evidence>
<dbReference type="AlphaFoldDB" id="A0A0C1ZHI9"/>
<evidence type="ECO:0000313" key="4">
    <source>
        <dbReference type="Proteomes" id="UP000031599"/>
    </source>
</evidence>
<dbReference type="InterPro" id="IPR024079">
    <property type="entry name" value="MetalloPept_cat_dom_sf"/>
</dbReference>
<feature type="chain" id="PRO_5002144216" evidence="2">
    <location>
        <begin position="25"/>
        <end position="554"/>
    </location>
</feature>
<dbReference type="EMBL" id="JMCC02000029">
    <property type="protein sequence ID" value="KIG17069.1"/>
    <property type="molecule type" value="Genomic_DNA"/>
</dbReference>
<dbReference type="GO" id="GO:0008237">
    <property type="term" value="F:metallopeptidase activity"/>
    <property type="evidence" value="ECO:0007669"/>
    <property type="project" value="InterPro"/>
</dbReference>
<evidence type="ECO:0000256" key="1">
    <source>
        <dbReference type="SAM" id="MobiDB-lite"/>
    </source>
</evidence>
<feature type="region of interest" description="Disordered" evidence="1">
    <location>
        <begin position="340"/>
        <end position="359"/>
    </location>
</feature>
<dbReference type="SUPFAM" id="SSF55486">
    <property type="entry name" value="Metalloproteases ('zincins'), catalytic domain"/>
    <property type="match status" value="1"/>
</dbReference>
<dbReference type="RefSeq" id="WP_052548649.1">
    <property type="nucleotide sequence ID" value="NZ_JMCC02000029.1"/>
</dbReference>